<feature type="signal peptide" evidence="1">
    <location>
        <begin position="1"/>
        <end position="22"/>
    </location>
</feature>
<keyword evidence="3" id="KW-1185">Reference proteome</keyword>
<feature type="chain" id="PRO_5044861707" description="Heme-binding protein" evidence="1">
    <location>
        <begin position="23"/>
        <end position="183"/>
    </location>
</feature>
<evidence type="ECO:0000256" key="1">
    <source>
        <dbReference type="SAM" id="SignalP"/>
    </source>
</evidence>
<dbReference type="EMBL" id="JALLBG020000157">
    <property type="protein sequence ID" value="KAL3761125.1"/>
    <property type="molecule type" value="Genomic_DNA"/>
</dbReference>
<accession>A0ABD3MAJ3</accession>
<organism evidence="2 3">
    <name type="scientific">Discostella pseudostelligera</name>
    <dbReference type="NCBI Taxonomy" id="259834"/>
    <lineage>
        <taxon>Eukaryota</taxon>
        <taxon>Sar</taxon>
        <taxon>Stramenopiles</taxon>
        <taxon>Ochrophyta</taxon>
        <taxon>Bacillariophyta</taxon>
        <taxon>Coscinodiscophyceae</taxon>
        <taxon>Thalassiosirophycidae</taxon>
        <taxon>Stephanodiscales</taxon>
        <taxon>Stephanodiscaceae</taxon>
        <taxon>Discostella</taxon>
    </lineage>
</organism>
<dbReference type="SUPFAM" id="SSF143744">
    <property type="entry name" value="GlcG-like"/>
    <property type="match status" value="1"/>
</dbReference>
<dbReference type="Pfam" id="PF03928">
    <property type="entry name" value="HbpS-like"/>
    <property type="match status" value="1"/>
</dbReference>
<evidence type="ECO:0000313" key="2">
    <source>
        <dbReference type="EMBL" id="KAL3761125.1"/>
    </source>
</evidence>
<dbReference type="Proteomes" id="UP001530293">
    <property type="component" value="Unassembled WGS sequence"/>
</dbReference>
<evidence type="ECO:0008006" key="4">
    <source>
        <dbReference type="Google" id="ProtNLM"/>
    </source>
</evidence>
<dbReference type="AlphaFoldDB" id="A0ABD3MAJ3"/>
<gene>
    <name evidence="2" type="ORF">ACHAWU_002375</name>
</gene>
<name>A0ABD3MAJ3_9STRA</name>
<comment type="caution">
    <text evidence="2">The sequence shown here is derived from an EMBL/GenBank/DDBJ whole genome shotgun (WGS) entry which is preliminary data.</text>
</comment>
<dbReference type="Gene3D" id="3.30.450.150">
    <property type="entry name" value="Haem-degrading domain"/>
    <property type="match status" value="1"/>
</dbReference>
<dbReference type="PANTHER" id="PTHR34309">
    <property type="entry name" value="SLR1406 PROTEIN"/>
    <property type="match status" value="1"/>
</dbReference>
<proteinExistence type="predicted"/>
<protein>
    <recommendedName>
        <fullName evidence="4">Heme-binding protein</fullName>
    </recommendedName>
</protein>
<evidence type="ECO:0000313" key="3">
    <source>
        <dbReference type="Proteomes" id="UP001530293"/>
    </source>
</evidence>
<dbReference type="InterPro" id="IPR038084">
    <property type="entry name" value="PduO/GlcC-like_sf"/>
</dbReference>
<reference evidence="2 3" key="1">
    <citation type="submission" date="2024-10" db="EMBL/GenBank/DDBJ databases">
        <title>Updated reference genomes for cyclostephanoid diatoms.</title>
        <authorList>
            <person name="Roberts W.R."/>
            <person name="Alverson A.J."/>
        </authorList>
    </citation>
    <scope>NUCLEOTIDE SEQUENCE [LARGE SCALE GENOMIC DNA]</scope>
    <source>
        <strain evidence="2 3">AJA232-27</strain>
    </source>
</reference>
<dbReference type="InterPro" id="IPR052517">
    <property type="entry name" value="GlcG_carb_metab_protein"/>
</dbReference>
<keyword evidence="1" id="KW-0732">Signal</keyword>
<sequence>MVPTILLIPLSFISITTVFLQGQISTIPKQRPTNIIVYETMFKSTFSLTSASAQAAMDAACQEASAKGWKVTIAIANAGGVPLLVKRCDDAFPASYEIAVGKAKTAALFHKPTGALEDATNVSDGSSRTALLSAPFVLMRGGLPIFANEMCVGAVGVSGVKPNEDEQVATAAVNALNAIISKL</sequence>
<dbReference type="PANTHER" id="PTHR34309:SF1">
    <property type="entry name" value="PROTEIN GLCG"/>
    <property type="match status" value="1"/>
</dbReference>
<dbReference type="InterPro" id="IPR005624">
    <property type="entry name" value="PduO/GlcC-like"/>
</dbReference>